<evidence type="ECO:0000256" key="1">
    <source>
        <dbReference type="SAM" id="MobiDB-lite"/>
    </source>
</evidence>
<gene>
    <name evidence="2" type="ORF">Cgig2_023639</name>
</gene>
<dbReference type="AlphaFoldDB" id="A0A9Q1KEM6"/>
<dbReference type="Proteomes" id="UP001153076">
    <property type="component" value="Unassembled WGS sequence"/>
</dbReference>
<evidence type="ECO:0000313" key="3">
    <source>
        <dbReference type="Proteomes" id="UP001153076"/>
    </source>
</evidence>
<organism evidence="2 3">
    <name type="scientific">Carnegiea gigantea</name>
    <dbReference type="NCBI Taxonomy" id="171969"/>
    <lineage>
        <taxon>Eukaryota</taxon>
        <taxon>Viridiplantae</taxon>
        <taxon>Streptophyta</taxon>
        <taxon>Embryophyta</taxon>
        <taxon>Tracheophyta</taxon>
        <taxon>Spermatophyta</taxon>
        <taxon>Magnoliopsida</taxon>
        <taxon>eudicotyledons</taxon>
        <taxon>Gunneridae</taxon>
        <taxon>Pentapetalae</taxon>
        <taxon>Caryophyllales</taxon>
        <taxon>Cactineae</taxon>
        <taxon>Cactaceae</taxon>
        <taxon>Cactoideae</taxon>
        <taxon>Echinocereeae</taxon>
        <taxon>Carnegiea</taxon>
    </lineage>
</organism>
<feature type="region of interest" description="Disordered" evidence="1">
    <location>
        <begin position="73"/>
        <end position="152"/>
    </location>
</feature>
<keyword evidence="3" id="KW-1185">Reference proteome</keyword>
<feature type="compositionally biased region" description="Polar residues" evidence="1">
    <location>
        <begin position="131"/>
        <end position="152"/>
    </location>
</feature>
<name>A0A9Q1KEM6_9CARY</name>
<accession>A0A9Q1KEM6</accession>
<comment type="caution">
    <text evidence="2">The sequence shown here is derived from an EMBL/GenBank/DDBJ whole genome shotgun (WGS) entry which is preliminary data.</text>
</comment>
<reference evidence="2" key="1">
    <citation type="submission" date="2022-04" db="EMBL/GenBank/DDBJ databases">
        <title>Carnegiea gigantea Genome sequencing and assembly v2.</title>
        <authorList>
            <person name="Copetti D."/>
            <person name="Sanderson M.J."/>
            <person name="Burquez A."/>
            <person name="Wojciechowski M.F."/>
        </authorList>
    </citation>
    <scope>NUCLEOTIDE SEQUENCE</scope>
    <source>
        <strain evidence="2">SGP5-SGP5p</strain>
        <tissue evidence="2">Aerial part</tissue>
    </source>
</reference>
<proteinExistence type="predicted"/>
<evidence type="ECO:0000313" key="2">
    <source>
        <dbReference type="EMBL" id="KAJ8441453.1"/>
    </source>
</evidence>
<dbReference type="EMBL" id="JAKOGI010000166">
    <property type="protein sequence ID" value="KAJ8441453.1"/>
    <property type="molecule type" value="Genomic_DNA"/>
</dbReference>
<sequence>MVKNLEDIPSVDLMTELLRRAPPSPTNASFSLVLQQECIEKIRTAVEREGESKMDRWKEKSCSIKVEEEEVQGLRQSCGKRRGDPVQLKKPPKLAHKGVQTMELHKRRRSLQNEVTYISGSSSGSYDDDSAFNTLDQDKGSSLSSPASFIGG</sequence>
<protein>
    <submittedName>
        <fullName evidence="2">Uncharacterized protein</fullName>
    </submittedName>
</protein>